<evidence type="ECO:0000313" key="8">
    <source>
        <dbReference type="Proteomes" id="UP000622317"/>
    </source>
</evidence>
<keyword evidence="3" id="KW-0807">Transducer</keyword>
<dbReference type="InterPro" id="IPR051310">
    <property type="entry name" value="MCP_chemotaxis"/>
</dbReference>
<evidence type="ECO:0000256" key="4">
    <source>
        <dbReference type="SAM" id="MobiDB-lite"/>
    </source>
</evidence>
<reference evidence="7" key="1">
    <citation type="submission" date="2020-09" db="EMBL/GenBank/DDBJ databases">
        <title>Pelagicoccus enzymogenes sp. nov. with an EPS production, isolated from marine sediment.</title>
        <authorList>
            <person name="Feng X."/>
        </authorList>
    </citation>
    <scope>NUCLEOTIDE SEQUENCE</scope>
    <source>
        <strain evidence="7">NFK12</strain>
    </source>
</reference>
<dbReference type="RefSeq" id="WP_191615284.1">
    <property type="nucleotide sequence ID" value="NZ_JACYFG010000002.1"/>
</dbReference>
<evidence type="ECO:0000256" key="2">
    <source>
        <dbReference type="ARBA" id="ARBA00029447"/>
    </source>
</evidence>
<feature type="domain" description="Methyl-accepting transducer" evidence="6">
    <location>
        <begin position="345"/>
        <end position="574"/>
    </location>
</feature>
<name>A0A927F4T9_9BACT</name>
<gene>
    <name evidence="7" type="ORF">IEN85_01460</name>
</gene>
<dbReference type="InterPro" id="IPR004089">
    <property type="entry name" value="MCPsignal_dom"/>
</dbReference>
<keyword evidence="5" id="KW-0812">Transmembrane</keyword>
<dbReference type="AlphaFoldDB" id="A0A927F4T9"/>
<evidence type="ECO:0000313" key="7">
    <source>
        <dbReference type="EMBL" id="MBD5778162.1"/>
    </source>
</evidence>
<dbReference type="PROSITE" id="PS50111">
    <property type="entry name" value="CHEMOTAXIS_TRANSDUC_2"/>
    <property type="match status" value="1"/>
</dbReference>
<organism evidence="7 8">
    <name type="scientific">Pelagicoccus enzymogenes</name>
    <dbReference type="NCBI Taxonomy" id="2773457"/>
    <lineage>
        <taxon>Bacteria</taxon>
        <taxon>Pseudomonadati</taxon>
        <taxon>Verrucomicrobiota</taxon>
        <taxon>Opitutia</taxon>
        <taxon>Puniceicoccales</taxon>
        <taxon>Pelagicoccaceae</taxon>
        <taxon>Pelagicoccus</taxon>
    </lineage>
</organism>
<sequence length="636" mass="68360">MSLKLRILLGFLGSIVLVVVLSAFAILTIGDLSSRMESGKNRMVSKMERESAIVRKANDIVGISRQIRAVSTFSGLESFPIEEKLNAVLGGEEVAIKELPENIRTEVTQLYLARRNFLELMETIPASLDDIESRLGRLTASYRKRLEAIPMEQLSEADRAKANGALLELSLAASQILSAAQRTVALSHDDGAFARFEKKVMDSVVAAQGGFAHLEESLAASSAGEALAEDAFGELGAILLGFVDEEGLSQRLEQLSIKANSIDAASENLYASIYEIQDGARERSTEMVEDLDEQLAGVVSRAIQGRHTIFWICGVGLTLSIVMGVWIPRVVNRRLVSASSKMSEVTAALSASSEQVMAASSVFASGSDQQAASLEETLAALQEISNRSDENIGNADKTVEATRLARESAEDGVVEIQELAVAMESIQRSSAETADIIGTIENIAFQTNLLALNAAVEAARAGAAGAGFAVVADEVRGLAQRVSKAANETSGKIEQAIHDSERGARISLKAKERLEEIVSRIREADGYVEVIAQATSQQSSGISQSTESMKQMDQVARGTAQSAQHTAQAADSLERQSHRLRNAVDELNALLTGARAENSPDEQKDLPGGRIEGDWNESFAEPFLRASPRTERSRLN</sequence>
<dbReference type="PANTHER" id="PTHR43531:SF11">
    <property type="entry name" value="METHYL-ACCEPTING CHEMOTAXIS PROTEIN 3"/>
    <property type="match status" value="1"/>
</dbReference>
<proteinExistence type="inferred from homology"/>
<dbReference type="SUPFAM" id="SSF58104">
    <property type="entry name" value="Methyl-accepting chemotaxis protein (MCP) signaling domain"/>
    <property type="match status" value="1"/>
</dbReference>
<feature type="compositionally biased region" description="Basic and acidic residues" evidence="4">
    <location>
        <begin position="601"/>
        <end position="613"/>
    </location>
</feature>
<dbReference type="PANTHER" id="PTHR43531">
    <property type="entry name" value="PROTEIN ICFG"/>
    <property type="match status" value="1"/>
</dbReference>
<protein>
    <recommendedName>
        <fullName evidence="6">Methyl-accepting transducer domain-containing protein</fullName>
    </recommendedName>
</protein>
<dbReference type="Proteomes" id="UP000622317">
    <property type="component" value="Unassembled WGS sequence"/>
</dbReference>
<evidence type="ECO:0000256" key="5">
    <source>
        <dbReference type="SAM" id="Phobius"/>
    </source>
</evidence>
<keyword evidence="5" id="KW-0472">Membrane</keyword>
<comment type="caution">
    <text evidence="7">The sequence shown here is derived from an EMBL/GenBank/DDBJ whole genome shotgun (WGS) entry which is preliminary data.</text>
</comment>
<feature type="transmembrane region" description="Helical" evidence="5">
    <location>
        <begin position="6"/>
        <end position="30"/>
    </location>
</feature>
<keyword evidence="1" id="KW-0145">Chemotaxis</keyword>
<feature type="compositionally biased region" description="Low complexity" evidence="4">
    <location>
        <begin position="559"/>
        <end position="570"/>
    </location>
</feature>
<dbReference type="EMBL" id="JACYFG010000002">
    <property type="protein sequence ID" value="MBD5778162.1"/>
    <property type="molecule type" value="Genomic_DNA"/>
</dbReference>
<evidence type="ECO:0000256" key="1">
    <source>
        <dbReference type="ARBA" id="ARBA00022500"/>
    </source>
</evidence>
<dbReference type="Gene3D" id="1.10.287.950">
    <property type="entry name" value="Methyl-accepting chemotaxis protein"/>
    <property type="match status" value="1"/>
</dbReference>
<comment type="similarity">
    <text evidence="2">Belongs to the methyl-accepting chemotaxis (MCP) protein family.</text>
</comment>
<accession>A0A927F4T9</accession>
<dbReference type="GO" id="GO:0006935">
    <property type="term" value="P:chemotaxis"/>
    <property type="evidence" value="ECO:0007669"/>
    <property type="project" value="UniProtKB-KW"/>
</dbReference>
<dbReference type="SMART" id="SM00283">
    <property type="entry name" value="MA"/>
    <property type="match status" value="1"/>
</dbReference>
<dbReference type="GO" id="GO:0007165">
    <property type="term" value="P:signal transduction"/>
    <property type="evidence" value="ECO:0007669"/>
    <property type="project" value="UniProtKB-KW"/>
</dbReference>
<feature type="region of interest" description="Disordered" evidence="4">
    <location>
        <begin position="591"/>
        <end position="636"/>
    </location>
</feature>
<feature type="compositionally biased region" description="Low complexity" evidence="4">
    <location>
        <begin position="535"/>
        <end position="548"/>
    </location>
</feature>
<dbReference type="Pfam" id="PF00015">
    <property type="entry name" value="MCPsignal"/>
    <property type="match status" value="1"/>
</dbReference>
<evidence type="ECO:0000256" key="3">
    <source>
        <dbReference type="PROSITE-ProRule" id="PRU00284"/>
    </source>
</evidence>
<feature type="region of interest" description="Disordered" evidence="4">
    <location>
        <begin position="535"/>
        <end position="575"/>
    </location>
</feature>
<evidence type="ECO:0000259" key="6">
    <source>
        <dbReference type="PROSITE" id="PS50111"/>
    </source>
</evidence>
<keyword evidence="8" id="KW-1185">Reference proteome</keyword>
<dbReference type="GO" id="GO:0016020">
    <property type="term" value="C:membrane"/>
    <property type="evidence" value="ECO:0007669"/>
    <property type="project" value="InterPro"/>
</dbReference>
<keyword evidence="5" id="KW-1133">Transmembrane helix</keyword>